<feature type="domain" description="EGF-like" evidence="10">
    <location>
        <begin position="1048"/>
        <end position="1083"/>
    </location>
</feature>
<dbReference type="CDD" id="cd00055">
    <property type="entry name" value="EGF_Lam"/>
    <property type="match status" value="2"/>
</dbReference>
<dbReference type="OrthoDB" id="88467at2759"/>
<proteinExistence type="predicted"/>
<dbReference type="Pfam" id="PF00054">
    <property type="entry name" value="Laminin_G_1"/>
    <property type="match status" value="1"/>
</dbReference>
<evidence type="ECO:0000313" key="14">
    <source>
        <dbReference type="Proteomes" id="UP000274131"/>
    </source>
</evidence>
<feature type="domain" description="Kazal-like" evidence="12">
    <location>
        <begin position="734"/>
        <end position="794"/>
    </location>
</feature>
<feature type="domain" description="Kazal-like" evidence="12">
    <location>
        <begin position="195"/>
        <end position="242"/>
    </location>
</feature>
<dbReference type="EMBL" id="UXUI01007294">
    <property type="protein sequence ID" value="VDD86820.1"/>
    <property type="molecule type" value="Genomic_DNA"/>
</dbReference>
<evidence type="ECO:0000259" key="11">
    <source>
        <dbReference type="PROSITE" id="PS50027"/>
    </source>
</evidence>
<comment type="caution">
    <text evidence="7">Lacks conserved residue(s) required for the propagation of feature annotation.</text>
</comment>
<dbReference type="GO" id="GO:0030154">
    <property type="term" value="P:cell differentiation"/>
    <property type="evidence" value="ECO:0007669"/>
    <property type="project" value="UniProtKB-KW"/>
</dbReference>
<reference evidence="15" key="1">
    <citation type="submission" date="2016-04" db="UniProtKB">
        <authorList>
            <consortium name="WormBaseParasite"/>
        </authorList>
    </citation>
    <scope>IDENTIFICATION</scope>
</reference>
<accession>A0A158Q9J3</accession>
<evidence type="ECO:0000256" key="1">
    <source>
        <dbReference type="ARBA" id="ARBA00022690"/>
    </source>
</evidence>
<dbReference type="PROSITE" id="PS50026">
    <property type="entry name" value="EGF_3"/>
    <property type="match status" value="1"/>
</dbReference>
<dbReference type="Proteomes" id="UP000274131">
    <property type="component" value="Unassembled WGS sequence"/>
</dbReference>
<dbReference type="PRINTS" id="PR00011">
    <property type="entry name" value="EGFLAMININ"/>
</dbReference>
<dbReference type="SUPFAM" id="SSF57196">
    <property type="entry name" value="EGF/Laminin"/>
    <property type="match status" value="1"/>
</dbReference>
<dbReference type="InterPro" id="IPR002350">
    <property type="entry name" value="Kazal_dom"/>
</dbReference>
<feature type="domain" description="Kazal-like" evidence="12">
    <location>
        <begin position="409"/>
        <end position="457"/>
    </location>
</feature>
<dbReference type="Gene3D" id="2.60.120.200">
    <property type="match status" value="3"/>
</dbReference>
<feature type="disulfide bond" evidence="8">
    <location>
        <begin position="665"/>
        <end position="682"/>
    </location>
</feature>
<dbReference type="SMART" id="SM00057">
    <property type="entry name" value="FIMAC"/>
    <property type="match status" value="3"/>
</dbReference>
<dbReference type="STRING" id="51028.A0A158Q9J3"/>
<feature type="domain" description="Laminin EGF-like" evidence="11">
    <location>
        <begin position="663"/>
        <end position="709"/>
    </location>
</feature>
<dbReference type="SUPFAM" id="SSF100895">
    <property type="entry name" value="Kazal-type serine protease inhibitors"/>
    <property type="match status" value="9"/>
</dbReference>
<evidence type="ECO:0000259" key="9">
    <source>
        <dbReference type="PROSITE" id="PS50025"/>
    </source>
</evidence>
<dbReference type="GO" id="GO:0005576">
    <property type="term" value="C:extracellular region"/>
    <property type="evidence" value="ECO:0007669"/>
    <property type="project" value="TreeGrafter"/>
</dbReference>
<keyword evidence="7" id="KW-0245">EGF-like domain</keyword>
<evidence type="ECO:0000313" key="13">
    <source>
        <dbReference type="EMBL" id="VDD86820.1"/>
    </source>
</evidence>
<feature type="domain" description="Kazal-like" evidence="12">
    <location>
        <begin position="36"/>
        <end position="97"/>
    </location>
</feature>
<evidence type="ECO:0000256" key="3">
    <source>
        <dbReference type="ARBA" id="ARBA00022782"/>
    </source>
</evidence>
<keyword evidence="4" id="KW-0722">Serine protease inhibitor</keyword>
<keyword evidence="14" id="KW-1185">Reference proteome</keyword>
<dbReference type="SMART" id="SM00274">
    <property type="entry name" value="FOLN"/>
    <property type="match status" value="8"/>
</dbReference>
<feature type="disulfide bond" evidence="7">
    <location>
        <begin position="1052"/>
        <end position="1062"/>
    </location>
</feature>
<keyword evidence="2" id="KW-0677">Repeat</keyword>
<dbReference type="WBParaSite" id="EVEC_0000225501-mRNA-1">
    <property type="protein sequence ID" value="EVEC_0000225501-mRNA-1"/>
    <property type="gene ID" value="EVEC_0000225501"/>
</dbReference>
<dbReference type="PROSITE" id="PS50027">
    <property type="entry name" value="EGF_LAM_2"/>
    <property type="match status" value="2"/>
</dbReference>
<dbReference type="SMART" id="SM00282">
    <property type="entry name" value="LamG"/>
    <property type="match status" value="2"/>
</dbReference>
<reference evidence="13 14" key="2">
    <citation type="submission" date="2018-10" db="EMBL/GenBank/DDBJ databases">
        <authorList>
            <consortium name="Pathogen Informatics"/>
        </authorList>
    </citation>
    <scope>NUCLEOTIDE SEQUENCE [LARGE SCALE GENOMIC DNA]</scope>
</reference>
<feature type="domain" description="Kazal-like" evidence="12">
    <location>
        <begin position="261"/>
        <end position="315"/>
    </location>
</feature>
<dbReference type="PROSITE" id="PS01248">
    <property type="entry name" value="EGF_LAM_1"/>
    <property type="match status" value="1"/>
</dbReference>
<gene>
    <name evidence="13" type="ORF">EVEC_LOCUS1963</name>
</gene>
<evidence type="ECO:0000256" key="2">
    <source>
        <dbReference type="ARBA" id="ARBA00022737"/>
    </source>
</evidence>
<feature type="domain" description="Laminin G" evidence="9">
    <location>
        <begin position="848"/>
        <end position="1052"/>
    </location>
</feature>
<sequence>MEWNLAHFEVALEIFICSLKQTQCEKIRCPYGSKCVESSGECICRTACHRKGIAVCGTDSVSYPTECHLSIRSCKNTKLGKPEIRMKHYEQQNPCADLQCGPGSECLVSEVNGVLSGRCQCPETCDDYGDSVESSPVCASDGHDYESLCLMRLHACKTQENITVKFYGRCDPCEGFKCALGTVCKLNAERKPECRCSEQCSLERRPVCASDGNTYENECLMLVSACRSDTVLRIISKGHCTGENPCAQKRCGTGQKCFIHRNGTAVCRCRAACPPIMRPVCGLDEKTYDNECELKRRACEMGIENHVRYYSSCGLGICADSSLCKPPKICVLRNNQPVCECEQCSSQLDQVCASDGITYSNPCKMRLEACRTGKEIFKRYRGVCEGCANVKCEYYSYCMADNLGVGRCRCVEDCSAENQEAVCATDGITYESECHMRKAACEQQKFVMVSFKGSCDSCSNVVCPYGQKCEDGSCSCPTSCPDSTPYQAVVCGEDGVLYQSECHLQKESCLSGAPIQIRPYEECTSGKLASASVGCNSENCSYGGFCVDMKGNGIEECICDFSCNVKPNSEICASDGAVYNSTCYMDLMSCKQQKPIYVNGPLVTCVYADECGCNRVGSYDSNCDADGQCRCRPGVGGLKCDHCVSGFWGIHLIVRGAVGCQPCGCSAYGSSRTDCEQSSGRCQCKNGASGEKCKNCAPDSILTSSGCVPKEEYRAPRDCESTQCLHGAKCVISATDMPDCICPRHCSVDHFGMVANMTVCGSDGNTYENMCELMQFACTHQLDLVPASLGVCDSARDKDDIFMRRERKKEEASGIGSFCTSDEECRIEESFCLKKDLDDKGICACKIGYQFFRSSKQCIPAIDLRPESKICHGVDCETDSLRIDAKKSLEVEIWLKVLAPDGLVFYWPKLNKNKIYDNGDFVALVIIAYQPHFFWNLGSGISYVKASSVLSSHRFYSIRFGRFLRNGTIQVDSGFVARQSSLPKNQHLDVYGSDLFIGGVPDQKMLPSFISEFVFRFKGAIQQLSINGIIYAEIYKDLRKAGDVRFYEGAPCLKGICGDGFCFAKLNNFTCQCPPDTSGSQCEKKGAESNYDVGAYFTGDSEYSYFNRVTHGLKGQRSVKFSFWFKTAASEGLIWWENKGASIQNDYLGLFLHNGRLGRKNRVELRVDAESNLYFAPENSTGLNSDGVVWIGGKKQLPSELPLRSLFRGCIKKVLIEGYRLRLQEDVLSTKGPSSCSE</sequence>
<dbReference type="InterPro" id="IPR013320">
    <property type="entry name" value="ConA-like_dom_sf"/>
</dbReference>
<dbReference type="CDD" id="cd00110">
    <property type="entry name" value="LamG"/>
    <property type="match status" value="2"/>
</dbReference>
<dbReference type="InterPro" id="IPR036058">
    <property type="entry name" value="Kazal_dom_sf"/>
</dbReference>
<keyword evidence="8" id="KW-0424">Laminin EGF-like domain</keyword>
<dbReference type="CDD" id="cd00104">
    <property type="entry name" value="KAZAL_FS"/>
    <property type="match status" value="6"/>
</dbReference>
<dbReference type="SUPFAM" id="SSF49899">
    <property type="entry name" value="Concanavalin A-like lectins/glucanases"/>
    <property type="match status" value="2"/>
</dbReference>
<feature type="disulfide bond" evidence="8">
    <location>
        <begin position="684"/>
        <end position="693"/>
    </location>
</feature>
<evidence type="ECO:0000313" key="15">
    <source>
        <dbReference type="WBParaSite" id="EVEC_0000225501-mRNA-1"/>
    </source>
</evidence>
<dbReference type="PANTHER" id="PTHR10913:SF45">
    <property type="entry name" value="FOLLISTATIN, ISOFORM A-RELATED"/>
    <property type="match status" value="1"/>
</dbReference>
<evidence type="ECO:0000256" key="4">
    <source>
        <dbReference type="ARBA" id="ARBA00022900"/>
    </source>
</evidence>
<feature type="domain" description="Laminin EGF-like" evidence="11">
    <location>
        <begin position="611"/>
        <end position="662"/>
    </location>
</feature>
<keyword evidence="1" id="KW-0646">Protease inhibitor</keyword>
<feature type="disulfide bond" evidence="8">
    <location>
        <begin position="611"/>
        <end position="623"/>
    </location>
</feature>
<keyword evidence="6" id="KW-0325">Glycoprotein</keyword>
<dbReference type="PANTHER" id="PTHR10913">
    <property type="entry name" value="FOLLISTATIN-RELATED"/>
    <property type="match status" value="1"/>
</dbReference>
<dbReference type="Pfam" id="PF00053">
    <property type="entry name" value="EGF_laminin"/>
    <property type="match status" value="2"/>
</dbReference>
<dbReference type="Gene3D" id="3.30.60.30">
    <property type="match status" value="9"/>
</dbReference>
<dbReference type="InterPro" id="IPR000742">
    <property type="entry name" value="EGF"/>
</dbReference>
<evidence type="ECO:0000259" key="10">
    <source>
        <dbReference type="PROSITE" id="PS50026"/>
    </source>
</evidence>
<dbReference type="PROSITE" id="PS51465">
    <property type="entry name" value="KAZAL_2"/>
    <property type="match status" value="8"/>
</dbReference>
<evidence type="ECO:0000256" key="6">
    <source>
        <dbReference type="ARBA" id="ARBA00023180"/>
    </source>
</evidence>
<dbReference type="Pfam" id="PF07648">
    <property type="entry name" value="Kazal_2"/>
    <property type="match status" value="9"/>
</dbReference>
<organism evidence="15">
    <name type="scientific">Enterobius vermicularis</name>
    <name type="common">Human pinworm</name>
    <dbReference type="NCBI Taxonomy" id="51028"/>
    <lineage>
        <taxon>Eukaryota</taxon>
        <taxon>Metazoa</taxon>
        <taxon>Ecdysozoa</taxon>
        <taxon>Nematoda</taxon>
        <taxon>Chromadorea</taxon>
        <taxon>Rhabditida</taxon>
        <taxon>Spirurina</taxon>
        <taxon>Oxyuridomorpha</taxon>
        <taxon>Oxyuroidea</taxon>
        <taxon>Oxyuridae</taxon>
        <taxon>Enterobius</taxon>
    </lineage>
</organism>
<dbReference type="Gene3D" id="2.10.25.10">
    <property type="entry name" value="Laminin"/>
    <property type="match status" value="2"/>
</dbReference>
<evidence type="ECO:0000256" key="7">
    <source>
        <dbReference type="PROSITE-ProRule" id="PRU00076"/>
    </source>
</evidence>
<dbReference type="SMART" id="SM00181">
    <property type="entry name" value="EGF"/>
    <property type="match status" value="6"/>
</dbReference>
<keyword evidence="5 7" id="KW-1015">Disulfide bond</keyword>
<evidence type="ECO:0000256" key="5">
    <source>
        <dbReference type="ARBA" id="ARBA00023157"/>
    </source>
</evidence>
<feature type="domain" description="Kazal-like" evidence="12">
    <location>
        <begin position="340"/>
        <end position="386"/>
    </location>
</feature>
<feature type="disulfide bond" evidence="8">
    <location>
        <begin position="663"/>
        <end position="675"/>
    </location>
</feature>
<name>A0A158Q9J3_ENTVE</name>
<evidence type="ECO:0000259" key="12">
    <source>
        <dbReference type="PROSITE" id="PS51465"/>
    </source>
</evidence>
<dbReference type="InterPro" id="IPR050653">
    <property type="entry name" value="Prot_Inhib_GrowthFact_Antg"/>
</dbReference>
<dbReference type="FunFam" id="3.30.60.30:FF:000024">
    <property type="entry name" value="Transmembrane agrin"/>
    <property type="match status" value="1"/>
</dbReference>
<feature type="domain" description="Kazal-like" evidence="12">
    <location>
        <begin position="470"/>
        <end position="525"/>
    </location>
</feature>
<dbReference type="SMART" id="SM00280">
    <property type="entry name" value="KAZAL"/>
    <property type="match status" value="9"/>
</dbReference>
<evidence type="ECO:0000256" key="8">
    <source>
        <dbReference type="PROSITE-ProRule" id="PRU00460"/>
    </source>
</evidence>
<dbReference type="PROSITE" id="PS00022">
    <property type="entry name" value="EGF_1"/>
    <property type="match status" value="1"/>
</dbReference>
<dbReference type="PROSITE" id="PS50025">
    <property type="entry name" value="LAM_G_DOMAIN"/>
    <property type="match status" value="1"/>
</dbReference>
<dbReference type="AlphaFoldDB" id="A0A158Q9J3"/>
<keyword evidence="3" id="KW-0221">Differentiation</keyword>
<dbReference type="SMART" id="SM00180">
    <property type="entry name" value="EGF_Lam"/>
    <property type="match status" value="2"/>
</dbReference>
<dbReference type="InterPro" id="IPR001791">
    <property type="entry name" value="Laminin_G"/>
</dbReference>
<feature type="disulfide bond" evidence="8">
    <location>
        <begin position="631"/>
        <end position="640"/>
    </location>
</feature>
<dbReference type="InterPro" id="IPR003884">
    <property type="entry name" value="FacI_MAC"/>
</dbReference>
<feature type="domain" description="Kazal-like" evidence="12">
    <location>
        <begin position="122"/>
        <end position="172"/>
    </location>
</feature>
<dbReference type="InterPro" id="IPR003645">
    <property type="entry name" value="Fol_N"/>
</dbReference>
<feature type="disulfide bond" evidence="7">
    <location>
        <begin position="1073"/>
        <end position="1082"/>
    </location>
</feature>
<protein>
    <submittedName>
        <fullName evidence="15">Agrin</fullName>
    </submittedName>
</protein>
<dbReference type="InterPro" id="IPR002049">
    <property type="entry name" value="LE_dom"/>
</dbReference>